<accession>A0A1H7P9B3</accession>
<reference evidence="1 2" key="1">
    <citation type="submission" date="2016-10" db="EMBL/GenBank/DDBJ databases">
        <authorList>
            <person name="de Groot N.N."/>
        </authorList>
    </citation>
    <scope>NUCLEOTIDE SEQUENCE [LARGE SCALE GENOMIC DNA]</scope>
    <source>
        <strain evidence="1 2">Nv1</strain>
    </source>
</reference>
<sequence length="203" mass="22909">MTAVYSIGHSNHDINTFIALLKRYDISALADVRSHPYSRFAPQYSRETLKVSLADAGIAYVFLGKELGARSDDPACYLHGKVQYDRLAKQPGFRTGIQRINEGMNRYSIALMCSEKDPLDCHRALLVARNIFDSGISIDHIHADGVLESHEHLESRLLAICKLPEGDMFKAREQFVAEAYFIQGQRVAYQDEAMRQEEQLATS</sequence>
<dbReference type="PANTHER" id="PTHR39337">
    <property type="entry name" value="BLR5642 PROTEIN"/>
    <property type="match status" value="1"/>
</dbReference>
<proteinExistence type="predicted"/>
<gene>
    <name evidence="1" type="ORF">SAMN05216387_108101</name>
</gene>
<dbReference type="AlphaFoldDB" id="A0A1H7P9B3"/>
<dbReference type="Proteomes" id="UP000198620">
    <property type="component" value="Unassembled WGS sequence"/>
</dbReference>
<dbReference type="EMBL" id="FOBH01000008">
    <property type="protein sequence ID" value="SEL32390.1"/>
    <property type="molecule type" value="Genomic_DNA"/>
</dbReference>
<name>A0A1H7P9B3_9PROT</name>
<keyword evidence="2" id="KW-1185">Reference proteome</keyword>
<dbReference type="STRING" id="1233.SAMN05216387_108101"/>
<evidence type="ECO:0000313" key="1">
    <source>
        <dbReference type="EMBL" id="SEL32390.1"/>
    </source>
</evidence>
<evidence type="ECO:0000313" key="2">
    <source>
        <dbReference type="Proteomes" id="UP000198620"/>
    </source>
</evidence>
<dbReference type="Pfam" id="PF04343">
    <property type="entry name" value="DUF488"/>
    <property type="match status" value="1"/>
</dbReference>
<protein>
    <recommendedName>
        <fullName evidence="3">DUF488 domain-containing protein</fullName>
    </recommendedName>
</protein>
<organism evidence="1 2">
    <name type="scientific">Nitrosovibrio tenuis</name>
    <dbReference type="NCBI Taxonomy" id="1233"/>
    <lineage>
        <taxon>Bacteria</taxon>
        <taxon>Pseudomonadati</taxon>
        <taxon>Pseudomonadota</taxon>
        <taxon>Betaproteobacteria</taxon>
        <taxon>Nitrosomonadales</taxon>
        <taxon>Nitrosomonadaceae</taxon>
        <taxon>Nitrosovibrio</taxon>
    </lineage>
</organism>
<dbReference type="OrthoDB" id="9789109at2"/>
<dbReference type="RefSeq" id="WP_090829014.1">
    <property type="nucleotide sequence ID" value="NZ_FOBH01000008.1"/>
</dbReference>
<dbReference type="PANTHER" id="PTHR39337:SF1">
    <property type="entry name" value="BLR5642 PROTEIN"/>
    <property type="match status" value="1"/>
</dbReference>
<dbReference type="InterPro" id="IPR007438">
    <property type="entry name" value="DUF488"/>
</dbReference>
<evidence type="ECO:0008006" key="3">
    <source>
        <dbReference type="Google" id="ProtNLM"/>
    </source>
</evidence>